<keyword evidence="1" id="KW-0812">Transmembrane</keyword>
<keyword evidence="1" id="KW-0472">Membrane</keyword>
<name>A0A1D3JYH9_PSEVE</name>
<reference evidence="3" key="1">
    <citation type="submission" date="2016-07" db="EMBL/GenBank/DDBJ databases">
        <authorList>
            <person name="Florea S."/>
            <person name="Webb J.S."/>
            <person name="Jaromczyk J."/>
            <person name="Schardl C.L."/>
        </authorList>
    </citation>
    <scope>NUCLEOTIDE SEQUENCE [LARGE SCALE GENOMIC DNA]</scope>
    <source>
        <strain evidence="3">1YdBTEX2</strain>
    </source>
</reference>
<feature type="transmembrane region" description="Helical" evidence="1">
    <location>
        <begin position="20"/>
        <end position="42"/>
    </location>
</feature>
<sequence>MSEKCSYSFSFQQPWMPVKLGLLVFVSLGYCVRYFFEFIFMVNNENEFVRQLTHAIPALHKVDRVVQLTGGNPAPMKMLVAYALIGSVLLAAWCVFWSFQKPVVREVAARFDTDKPSKFICLLSIVTFSFLYFFMLYVMNMDVTNISRHEISWFSRSFSSATMMILLSSTPAAMCAMLAPVGYLMFSKPPR</sequence>
<keyword evidence="1" id="KW-1133">Transmembrane helix</keyword>
<feature type="transmembrane region" description="Helical" evidence="1">
    <location>
        <begin position="79"/>
        <end position="99"/>
    </location>
</feature>
<gene>
    <name evidence="2" type="ORF">PVE_R1G3248</name>
</gene>
<protein>
    <submittedName>
        <fullName evidence="2">Uncharacterized protein</fullName>
    </submittedName>
</protein>
<accession>A0A1D3JYH9</accession>
<evidence type="ECO:0000313" key="2">
    <source>
        <dbReference type="EMBL" id="SBW81130.1"/>
    </source>
</evidence>
<dbReference type="AlphaFoldDB" id="A0A1D3JYH9"/>
<dbReference type="Proteomes" id="UP000245431">
    <property type="component" value="Chromosome PVE_r1"/>
</dbReference>
<evidence type="ECO:0000313" key="3">
    <source>
        <dbReference type="Proteomes" id="UP000245431"/>
    </source>
</evidence>
<organism evidence="2 3">
    <name type="scientific">Pseudomonas veronii 1YdBTEX2</name>
    <dbReference type="NCBI Taxonomy" id="1295141"/>
    <lineage>
        <taxon>Bacteria</taxon>
        <taxon>Pseudomonadati</taxon>
        <taxon>Pseudomonadota</taxon>
        <taxon>Gammaproteobacteria</taxon>
        <taxon>Pseudomonadales</taxon>
        <taxon>Pseudomonadaceae</taxon>
        <taxon>Pseudomonas</taxon>
    </lineage>
</organism>
<feature type="transmembrane region" description="Helical" evidence="1">
    <location>
        <begin position="158"/>
        <end position="186"/>
    </location>
</feature>
<feature type="transmembrane region" description="Helical" evidence="1">
    <location>
        <begin position="119"/>
        <end position="138"/>
    </location>
</feature>
<dbReference type="EMBL" id="LT599583">
    <property type="protein sequence ID" value="SBW81130.1"/>
    <property type="molecule type" value="Genomic_DNA"/>
</dbReference>
<evidence type="ECO:0000256" key="1">
    <source>
        <dbReference type="SAM" id="Phobius"/>
    </source>
</evidence>
<proteinExistence type="predicted"/>